<dbReference type="SUPFAM" id="SSF46767">
    <property type="entry name" value="Methylated DNA-protein cysteine methyltransferase, C-terminal domain"/>
    <property type="match status" value="1"/>
</dbReference>
<protein>
    <submittedName>
        <fullName evidence="3">Methylated-DNA--[protein]-cysteine S-methyltransferase</fullName>
    </submittedName>
</protein>
<dbReference type="Pfam" id="PF01035">
    <property type="entry name" value="DNA_binding_1"/>
    <property type="match status" value="1"/>
</dbReference>
<dbReference type="InterPro" id="IPR036388">
    <property type="entry name" value="WH-like_DNA-bd_sf"/>
</dbReference>
<dbReference type="NCBIfam" id="TIGR00589">
    <property type="entry name" value="ogt"/>
    <property type="match status" value="1"/>
</dbReference>
<sequence>MNDAWAHFVSPIGLIRAEAGPRGLLSVRLVGAPSDEAAGAGWEHVQAFLDFAERYFAGEPARCEAPLDLSGASPVQVRLWRYVQDLPYGRTTSYAALGRELGLHPRAVGAGLRSVPFLLVVPAHRVIHADGRVGGFAGMEGVKAWLIEFERVNSGSGTS</sequence>
<evidence type="ECO:0000313" key="3">
    <source>
        <dbReference type="EMBL" id="HGY08978.1"/>
    </source>
</evidence>
<reference evidence="3" key="1">
    <citation type="journal article" date="2020" name="mSystems">
        <title>Genome- and Community-Level Interaction Insights into Carbon Utilization and Element Cycling Functions of Hydrothermarchaeota in Hydrothermal Sediment.</title>
        <authorList>
            <person name="Zhou Z."/>
            <person name="Liu Y."/>
            <person name="Xu W."/>
            <person name="Pan J."/>
            <person name="Luo Z.H."/>
            <person name="Li M."/>
        </authorList>
    </citation>
    <scope>NUCLEOTIDE SEQUENCE [LARGE SCALE GENOMIC DNA]</scope>
    <source>
        <strain evidence="3">HyVt-570</strain>
    </source>
</reference>
<dbReference type="AlphaFoldDB" id="A0A7C4ZFJ2"/>
<dbReference type="SUPFAM" id="SSF53155">
    <property type="entry name" value="Methylated DNA-protein cysteine methyltransferase domain"/>
    <property type="match status" value="1"/>
</dbReference>
<comment type="caution">
    <text evidence="3">The sequence shown here is derived from an EMBL/GenBank/DDBJ whole genome shotgun (WGS) entry which is preliminary data.</text>
</comment>
<dbReference type="PANTHER" id="PTHR10815:SF13">
    <property type="entry name" value="METHYLATED-DNA--PROTEIN-CYSTEINE METHYLTRANSFERASE"/>
    <property type="match status" value="1"/>
</dbReference>
<dbReference type="EMBL" id="DRPZ01000075">
    <property type="protein sequence ID" value="HGY08978.1"/>
    <property type="molecule type" value="Genomic_DNA"/>
</dbReference>
<evidence type="ECO:0000256" key="1">
    <source>
        <dbReference type="ARBA" id="ARBA00022763"/>
    </source>
</evidence>
<name>A0A7C4ZFJ2_9DEIN</name>
<accession>A0A7C4ZFJ2</accession>
<keyword evidence="1" id="KW-0227">DNA damage</keyword>
<organism evidence="3">
    <name type="scientific">Oceanithermus profundus</name>
    <dbReference type="NCBI Taxonomy" id="187137"/>
    <lineage>
        <taxon>Bacteria</taxon>
        <taxon>Thermotogati</taxon>
        <taxon>Deinococcota</taxon>
        <taxon>Deinococci</taxon>
        <taxon>Thermales</taxon>
        <taxon>Thermaceae</taxon>
        <taxon>Oceanithermus</taxon>
    </lineage>
</organism>
<dbReference type="InterPro" id="IPR036217">
    <property type="entry name" value="MethylDNA_cys_MeTrfase_DNAb"/>
</dbReference>
<dbReference type="PANTHER" id="PTHR10815">
    <property type="entry name" value="METHYLATED-DNA--PROTEIN-CYSTEINE METHYLTRANSFERASE"/>
    <property type="match status" value="1"/>
</dbReference>
<proteinExistence type="predicted"/>
<dbReference type="Proteomes" id="UP000885759">
    <property type="component" value="Unassembled WGS sequence"/>
</dbReference>
<dbReference type="Gene3D" id="1.10.10.10">
    <property type="entry name" value="Winged helix-like DNA-binding domain superfamily/Winged helix DNA-binding domain"/>
    <property type="match status" value="1"/>
</dbReference>
<evidence type="ECO:0000259" key="2">
    <source>
        <dbReference type="Pfam" id="PF01035"/>
    </source>
</evidence>
<dbReference type="InterPro" id="IPR014048">
    <property type="entry name" value="MethylDNA_cys_MeTrfase_DNA-bd"/>
</dbReference>
<dbReference type="CDD" id="cd06445">
    <property type="entry name" value="ATase"/>
    <property type="match status" value="1"/>
</dbReference>
<dbReference type="InterPro" id="IPR036631">
    <property type="entry name" value="MGMT_N_sf"/>
</dbReference>
<dbReference type="GO" id="GO:0003908">
    <property type="term" value="F:methylated-DNA-[protein]-cysteine S-methyltransferase activity"/>
    <property type="evidence" value="ECO:0007669"/>
    <property type="project" value="InterPro"/>
</dbReference>
<gene>
    <name evidence="3" type="ORF">ENK37_02835</name>
</gene>
<feature type="domain" description="Methylated-DNA-[protein]-cysteine S-methyltransferase DNA binding" evidence="2">
    <location>
        <begin position="75"/>
        <end position="152"/>
    </location>
</feature>
<dbReference type="GO" id="GO:0006281">
    <property type="term" value="P:DNA repair"/>
    <property type="evidence" value="ECO:0007669"/>
    <property type="project" value="InterPro"/>
</dbReference>